<name>A0A8S5L835_9CAUD</name>
<reference evidence="1" key="1">
    <citation type="journal article" date="2021" name="Proc. Natl. Acad. Sci. U.S.A.">
        <title>A Catalog of Tens of Thousands of Viruses from Human Metagenomes Reveals Hidden Associations with Chronic Diseases.</title>
        <authorList>
            <person name="Tisza M.J."/>
            <person name="Buck C.B."/>
        </authorList>
    </citation>
    <scope>NUCLEOTIDE SEQUENCE</scope>
    <source>
        <strain evidence="1">CtDEW4</strain>
    </source>
</reference>
<evidence type="ECO:0000313" key="1">
    <source>
        <dbReference type="EMBL" id="DAD65922.1"/>
    </source>
</evidence>
<proteinExistence type="predicted"/>
<accession>A0A8S5L835</accession>
<protein>
    <submittedName>
        <fullName evidence="1">Uncharacterized protein</fullName>
    </submittedName>
</protein>
<sequence length="31" mass="3703">MLLCNKFFYLENNKFNCRIEFNNSCSGVIKL</sequence>
<organism evidence="1">
    <name type="scientific">Siphoviridae sp. ctDEW4</name>
    <dbReference type="NCBI Taxonomy" id="2823569"/>
    <lineage>
        <taxon>Viruses</taxon>
        <taxon>Duplodnaviria</taxon>
        <taxon>Heunggongvirae</taxon>
        <taxon>Uroviricota</taxon>
        <taxon>Caudoviricetes</taxon>
    </lineage>
</organism>
<dbReference type="EMBL" id="BK014650">
    <property type="protein sequence ID" value="DAD65922.1"/>
    <property type="molecule type" value="Genomic_DNA"/>
</dbReference>